<sequence length="1098" mass="121488">MTISFQILNIQQARTINSTRKAPLSVRFMRLSSASDALKVHYTKLSAAVPRNYKVFQGKSGFVLDSAQKSQKRSSRTKMSDVELLSPTSPHRLDEAEMEHEQHEPAAGEDEPNPPEEQDDAEKQGSERGEEEEENRPLPAEEDRTEDQVPDITGTENADVMATSLDGIEELPASEETQEVESTELLDASPKAVEETDLEKNKEESDVAPEEVEAGVVEDGRETSVPEEAPQEVNVESAPELAEEGMKAETTPADKEEELPGAEPELEAEVEAAEEIEEETETKPAEETEDRGEIYEEVKTEFLEESAEPEETQAESEVVPVASYEEQQGDGAAEEPASDAGAFELQAPPTPKRPRTPNELDNLALSNEEVTEEVVEEQDVHKDIPVEVQEAQPDEVISKTEASVPETAAPGRDAYESPQATPTRGSIPSTPKSTGSRATEQSVTTPRKAGATPSPRTPMTKDVANKTPTSGTPRPKKAFDFEQPLVETPKTPKSATFDESVSTPKTPKSAKTPKTPSTPKSPRVPETETIGAEEPSQPPAEYEPQQEEISQHDEEATEGAESVPEVEAVSEAAEFTEAVPKTEEESAPEEREVEAAQQPEEPVPSSEEQQEVAEVEIASVGTPAVGSATEELPMDEHKEDVHERGAVTPTEESRRAIPQHVSPPPRPRRERSPSPVHRKPAAVPRETSFVHYDQDTFRTKGAPPRLPTYASFSSYTPVEKPTYSALSPWVQSATGKYRSEYSSIGSYRSPSLYLSMFDELVSTGPFSSSLYSTNRLLERSRSRTRERKNAMRSARSASNYYRYTSTYAAAPVRTRDYSTPPSSAVTRPPSRASSFISFIEYSGAKQYELARSRSRSYGFESPYSRSGHVFYSRAQVSSRFTKQDACRESTVMCVKWIDDMNRGYPAHMPSTTRRPDPTYLTHTLPWTDIRLAYGAPSYMTKDSSQFDKQSIYDTGVSVRGMYEHANDDGGKSKHAFRMRATGVCTIIRERPWKPPALAPKVPARVYQRAQRESVTWSGVCRAKDLQGTGKEVHVLFSQGLCDNIFDTEESVMMCTLLSIEPNVWAAETNFTLYPSLRSPSSNTLGRLYSHFARNWVGV</sequence>
<evidence type="ECO:0000313" key="2">
    <source>
        <dbReference type="Proteomes" id="UP000036681"/>
    </source>
</evidence>
<evidence type="ECO:0000313" key="3">
    <source>
        <dbReference type="WBParaSite" id="ALUE_0000289401-mRNA-1"/>
    </source>
</evidence>
<dbReference type="WBParaSite" id="ALUE_0000289401-mRNA-1">
    <property type="protein sequence ID" value="ALUE_0000289401-mRNA-1"/>
    <property type="gene ID" value="ALUE_0000289401"/>
</dbReference>
<proteinExistence type="predicted"/>
<feature type="compositionally biased region" description="Low complexity" evidence="1">
    <location>
        <begin position="559"/>
        <end position="579"/>
    </location>
</feature>
<organism evidence="2 3">
    <name type="scientific">Ascaris lumbricoides</name>
    <name type="common">Giant roundworm</name>
    <dbReference type="NCBI Taxonomy" id="6252"/>
    <lineage>
        <taxon>Eukaryota</taxon>
        <taxon>Metazoa</taxon>
        <taxon>Ecdysozoa</taxon>
        <taxon>Nematoda</taxon>
        <taxon>Chromadorea</taxon>
        <taxon>Rhabditida</taxon>
        <taxon>Spirurina</taxon>
        <taxon>Ascaridomorpha</taxon>
        <taxon>Ascaridoidea</taxon>
        <taxon>Ascarididae</taxon>
        <taxon>Ascaris</taxon>
    </lineage>
</organism>
<feature type="compositionally biased region" description="Basic and acidic residues" evidence="1">
    <location>
        <begin position="192"/>
        <end position="205"/>
    </location>
</feature>
<feature type="compositionally biased region" description="Acidic residues" evidence="1">
    <location>
        <begin position="107"/>
        <end position="120"/>
    </location>
</feature>
<feature type="compositionally biased region" description="Basic and acidic residues" evidence="1">
    <location>
        <begin position="580"/>
        <end position="594"/>
    </location>
</feature>
<feature type="region of interest" description="Disordered" evidence="1">
    <location>
        <begin position="66"/>
        <end position="683"/>
    </location>
</feature>
<feature type="compositionally biased region" description="Polar residues" evidence="1">
    <location>
        <begin position="418"/>
        <end position="445"/>
    </location>
</feature>
<name>A0A9J2NZV6_ASCLU</name>
<feature type="compositionally biased region" description="Acidic residues" evidence="1">
    <location>
        <begin position="167"/>
        <end position="184"/>
    </location>
</feature>
<dbReference type="AlphaFoldDB" id="A0A9J2NZV6"/>
<feature type="compositionally biased region" description="Low complexity" evidence="1">
    <location>
        <begin position="500"/>
        <end position="521"/>
    </location>
</feature>
<feature type="compositionally biased region" description="Low complexity" evidence="1">
    <location>
        <begin position="533"/>
        <end position="543"/>
    </location>
</feature>
<feature type="compositionally biased region" description="Basic and acidic residues" evidence="1">
    <location>
        <begin position="634"/>
        <end position="655"/>
    </location>
</feature>
<keyword evidence="2" id="KW-1185">Reference proteome</keyword>
<evidence type="ECO:0000256" key="1">
    <source>
        <dbReference type="SAM" id="MobiDB-lite"/>
    </source>
</evidence>
<feature type="compositionally biased region" description="Basic and acidic residues" evidence="1">
    <location>
        <begin position="91"/>
        <end position="106"/>
    </location>
</feature>
<accession>A0A9J2NZV6</accession>
<reference evidence="3" key="1">
    <citation type="submission" date="2023-03" db="UniProtKB">
        <authorList>
            <consortium name="WormBaseParasite"/>
        </authorList>
    </citation>
    <scope>IDENTIFICATION</scope>
</reference>
<feature type="compositionally biased region" description="Acidic residues" evidence="1">
    <location>
        <begin position="303"/>
        <end position="314"/>
    </location>
</feature>
<feature type="compositionally biased region" description="Low complexity" evidence="1">
    <location>
        <begin position="595"/>
        <end position="607"/>
    </location>
</feature>
<feature type="compositionally biased region" description="Basic and acidic residues" evidence="1">
    <location>
        <begin position="281"/>
        <end position="302"/>
    </location>
</feature>
<feature type="compositionally biased region" description="Acidic residues" evidence="1">
    <location>
        <begin position="255"/>
        <end position="280"/>
    </location>
</feature>
<protein>
    <submittedName>
        <fullName evidence="3">Uncharacterized protein</fullName>
    </submittedName>
</protein>
<dbReference type="Proteomes" id="UP000036681">
    <property type="component" value="Unplaced"/>
</dbReference>